<keyword evidence="5" id="KW-0012">Acyltransferase</keyword>
<keyword evidence="9" id="KW-1185">Reference proteome</keyword>
<dbReference type="Gene3D" id="3.40.630.30">
    <property type="match status" value="2"/>
</dbReference>
<dbReference type="Proteomes" id="UP001238096">
    <property type="component" value="Chromosome"/>
</dbReference>
<dbReference type="SUPFAM" id="SSF55729">
    <property type="entry name" value="Acyl-CoA N-acyltransferases (Nat)"/>
    <property type="match status" value="2"/>
</dbReference>
<feature type="coiled-coil region" evidence="7">
    <location>
        <begin position="233"/>
        <end position="288"/>
    </location>
</feature>
<dbReference type="Pfam" id="PF02388">
    <property type="entry name" value="FemAB"/>
    <property type="match status" value="1"/>
</dbReference>
<evidence type="ECO:0000256" key="7">
    <source>
        <dbReference type="SAM" id="Coils"/>
    </source>
</evidence>
<dbReference type="InterPro" id="IPR050644">
    <property type="entry name" value="PG_Glycine_Bridge_Synth"/>
</dbReference>
<comment type="similarity">
    <text evidence="1">Belongs to the FemABX family.</text>
</comment>
<keyword evidence="7" id="KW-0175">Coiled coil</keyword>
<keyword evidence="3" id="KW-0133">Cell shape</keyword>
<dbReference type="PROSITE" id="PS51191">
    <property type="entry name" value="FEMABX"/>
    <property type="match status" value="1"/>
</dbReference>
<protein>
    <submittedName>
        <fullName evidence="8">Aminoacyltransferase</fullName>
    </submittedName>
</protein>
<dbReference type="RefSeq" id="WP_018366841.1">
    <property type="nucleotide sequence ID" value="NZ_CP104407.1"/>
</dbReference>
<dbReference type="PANTHER" id="PTHR36174:SF1">
    <property type="entry name" value="LIPID II:GLYCINE GLYCYLTRANSFERASE"/>
    <property type="match status" value="1"/>
</dbReference>
<evidence type="ECO:0000313" key="8">
    <source>
        <dbReference type="EMBL" id="WMB28825.1"/>
    </source>
</evidence>
<dbReference type="InterPro" id="IPR016181">
    <property type="entry name" value="Acyl_CoA_acyltransferase"/>
</dbReference>
<gene>
    <name evidence="8" type="ORF">N1496_08010</name>
</gene>
<evidence type="ECO:0000256" key="3">
    <source>
        <dbReference type="ARBA" id="ARBA00022960"/>
    </source>
</evidence>
<dbReference type="PANTHER" id="PTHR36174">
    <property type="entry name" value="LIPID II:GLYCINE GLYCYLTRANSFERASE"/>
    <property type="match status" value="1"/>
</dbReference>
<dbReference type="Gene3D" id="1.20.58.90">
    <property type="match status" value="1"/>
</dbReference>
<dbReference type="InterPro" id="IPR003447">
    <property type="entry name" value="FEMABX"/>
</dbReference>
<evidence type="ECO:0000256" key="1">
    <source>
        <dbReference type="ARBA" id="ARBA00009943"/>
    </source>
</evidence>
<dbReference type="EMBL" id="CP110509">
    <property type="protein sequence ID" value="WMB28825.1"/>
    <property type="molecule type" value="Genomic_DNA"/>
</dbReference>
<evidence type="ECO:0000256" key="5">
    <source>
        <dbReference type="ARBA" id="ARBA00023315"/>
    </source>
</evidence>
<reference evidence="9" key="1">
    <citation type="submission" date="2022-10" db="EMBL/GenBank/DDBJ databases">
        <title>Streptococcus didelphis as causative of fatal infections in opossums (Didelphis albiventris).</title>
        <authorList>
            <person name="Breyer G.M."/>
            <person name="Da Silva M.E.R.J."/>
            <person name="Siqueira F.M."/>
        </authorList>
    </citation>
    <scope>NUCLEOTIDE SEQUENCE [LARGE SCALE GENOMIC DNA]</scope>
    <source>
        <strain evidence="9">LBVP101/21</strain>
    </source>
</reference>
<name>A0ABY9LJ46_9STRE</name>
<accession>A0ABY9LJ46</accession>
<evidence type="ECO:0000256" key="6">
    <source>
        <dbReference type="ARBA" id="ARBA00023316"/>
    </source>
</evidence>
<proteinExistence type="inferred from homology"/>
<evidence type="ECO:0000256" key="4">
    <source>
        <dbReference type="ARBA" id="ARBA00022984"/>
    </source>
</evidence>
<keyword evidence="6" id="KW-0961">Cell wall biogenesis/degradation</keyword>
<keyword evidence="4" id="KW-0573">Peptidoglycan synthesis</keyword>
<sequence length="407" mass="47309">MITYKVGLSVEECDKFIEESPYGNLLQGSKWTKVKDNWQSRRIGFYQGDQLVACASLLCKKIINPYKVAYIPRGPVMDYNNQELVYEVFQALKIFGKKEGFLLIKCDPAVLFDRSNQLQVEECQKLITTIEKTGAIWSGLTLKLSETIQPRFQANKYLTAESIEDYQKHVRRLVKTAHKKGVEISKGHENELEVFSDLVALTEKRKQIHLRNYDYFKKIKDIYKEQAQFYFATLDLEKQIRTQKERLEQLENDLLKTPEHQKSRIRDIEQQKAAAKKQIMELQELVKDYPNQVIIAGVLGIQFGSGVELLYAGMDDNFRQYYPQYLLDTEIFKSSYELGFKWANMGGVEGNLDGGLATFKTSFKPTIDEYIGEFNIPLNKTAYKLGRLTYKKYKRVKKQLTKGRIIK</sequence>
<evidence type="ECO:0000313" key="9">
    <source>
        <dbReference type="Proteomes" id="UP001238096"/>
    </source>
</evidence>
<evidence type="ECO:0000256" key="2">
    <source>
        <dbReference type="ARBA" id="ARBA00022679"/>
    </source>
</evidence>
<keyword evidence="2" id="KW-0808">Transferase</keyword>
<organism evidence="8 9">
    <name type="scientific">Streptococcus didelphis</name>
    <dbReference type="NCBI Taxonomy" id="102886"/>
    <lineage>
        <taxon>Bacteria</taxon>
        <taxon>Bacillati</taxon>
        <taxon>Bacillota</taxon>
        <taxon>Bacilli</taxon>
        <taxon>Lactobacillales</taxon>
        <taxon>Streptococcaceae</taxon>
        <taxon>Streptococcus</taxon>
    </lineage>
</organism>